<name>A0A3N1HMQ9_9ACTN</name>
<dbReference type="PANTHER" id="PTHR39328:SF1">
    <property type="entry name" value="BLL2871 PROTEIN"/>
    <property type="match status" value="1"/>
</dbReference>
<dbReference type="InterPro" id="IPR029055">
    <property type="entry name" value="Ntn_hydrolases_N"/>
</dbReference>
<dbReference type="InterPro" id="IPR010430">
    <property type="entry name" value="DUF1028"/>
</dbReference>
<evidence type="ECO:0000313" key="3">
    <source>
        <dbReference type="Proteomes" id="UP000276232"/>
    </source>
</evidence>
<feature type="region of interest" description="Disordered" evidence="1">
    <location>
        <begin position="83"/>
        <end position="111"/>
    </location>
</feature>
<evidence type="ECO:0000256" key="1">
    <source>
        <dbReference type="SAM" id="MobiDB-lite"/>
    </source>
</evidence>
<gene>
    <name evidence="2" type="ORF">EDC03_1409</name>
</gene>
<dbReference type="Gene3D" id="3.60.20.10">
    <property type="entry name" value="Glutamine Phosphoribosylpyrophosphate, subunit 1, domain 1"/>
    <property type="match status" value="1"/>
</dbReference>
<dbReference type="Proteomes" id="UP000276232">
    <property type="component" value="Unassembled WGS sequence"/>
</dbReference>
<feature type="compositionally biased region" description="Low complexity" evidence="1">
    <location>
        <begin position="83"/>
        <end position="99"/>
    </location>
</feature>
<sequence length="284" mass="28980">MTFSIVGRSPDGSALGVAVASKFLAVGGFVPALEVGVGALATQAAVNLALKAEGLALLRGGASADEALDRFLAADEGRAERQAGAVDAGGRAATRTGADCHPWAGGEAGEGPEGSFAVQGNILAGPQVVDAMVASWRGSTAGRSLPRRLLAALEAGDAAGGDRRGRQSAALVVVAPGGGYGGSDVVVDLRSDDDPDPVAHLARMLAEHELLFGRTPPEDLLAWDDRLRAEVRRLLDAAGAGGGDLQVDLERWAGAHNLEERVRPGGHDRLDPVLLAQLRTVSDG</sequence>
<keyword evidence="2" id="KW-0378">Hydrolase</keyword>
<dbReference type="AlphaFoldDB" id="A0A3N1HMQ9"/>
<dbReference type="InParanoid" id="A0A3N1HMQ9"/>
<dbReference type="RefSeq" id="WP_123379499.1">
    <property type="nucleotide sequence ID" value="NZ_RJKN01000003.1"/>
</dbReference>
<proteinExistence type="predicted"/>
<reference evidence="2 3" key="1">
    <citation type="journal article" date="2015" name="Stand. Genomic Sci.">
        <title>Genomic Encyclopedia of Bacterial and Archaeal Type Strains, Phase III: the genomes of soil and plant-associated and newly described type strains.</title>
        <authorList>
            <person name="Whitman W.B."/>
            <person name="Woyke T."/>
            <person name="Klenk H.P."/>
            <person name="Zhou Y."/>
            <person name="Lilburn T.G."/>
            <person name="Beck B.J."/>
            <person name="De Vos P."/>
            <person name="Vandamme P."/>
            <person name="Eisen J.A."/>
            <person name="Garrity G."/>
            <person name="Hugenholtz P."/>
            <person name="Kyrpides N.C."/>
        </authorList>
    </citation>
    <scope>NUCLEOTIDE SEQUENCE [LARGE SCALE GENOMIC DNA]</scope>
    <source>
        <strain evidence="2 3">CECT 7306</strain>
    </source>
</reference>
<dbReference type="Pfam" id="PF06267">
    <property type="entry name" value="DUF1028"/>
    <property type="match status" value="1"/>
</dbReference>
<organism evidence="2 3">
    <name type="scientific">Pseudokineococcus lusitanus</name>
    <dbReference type="NCBI Taxonomy" id="763993"/>
    <lineage>
        <taxon>Bacteria</taxon>
        <taxon>Bacillati</taxon>
        <taxon>Actinomycetota</taxon>
        <taxon>Actinomycetes</taxon>
        <taxon>Kineosporiales</taxon>
        <taxon>Kineosporiaceae</taxon>
        <taxon>Pseudokineococcus</taxon>
    </lineage>
</organism>
<dbReference type="EMBL" id="RJKN01000003">
    <property type="protein sequence ID" value="ROP43813.1"/>
    <property type="molecule type" value="Genomic_DNA"/>
</dbReference>
<protein>
    <submittedName>
        <fullName evidence="2">Putative Ntn-hydrolase superfamily protein</fullName>
    </submittedName>
</protein>
<evidence type="ECO:0000313" key="2">
    <source>
        <dbReference type="EMBL" id="ROP43813.1"/>
    </source>
</evidence>
<dbReference type="OrthoDB" id="9790012at2"/>
<dbReference type="PANTHER" id="PTHR39328">
    <property type="entry name" value="BLL2871 PROTEIN"/>
    <property type="match status" value="1"/>
</dbReference>
<comment type="caution">
    <text evidence="2">The sequence shown here is derived from an EMBL/GenBank/DDBJ whole genome shotgun (WGS) entry which is preliminary data.</text>
</comment>
<dbReference type="SUPFAM" id="SSF56235">
    <property type="entry name" value="N-terminal nucleophile aminohydrolases (Ntn hydrolases)"/>
    <property type="match status" value="1"/>
</dbReference>
<accession>A0A3N1HMQ9</accession>
<keyword evidence="3" id="KW-1185">Reference proteome</keyword>
<dbReference type="GO" id="GO:0016787">
    <property type="term" value="F:hydrolase activity"/>
    <property type="evidence" value="ECO:0007669"/>
    <property type="project" value="UniProtKB-KW"/>
</dbReference>